<organism evidence="3 4">
    <name type="scientific">Hyunsoonleella rubra</name>
    <dbReference type="NCBI Taxonomy" id="1737062"/>
    <lineage>
        <taxon>Bacteria</taxon>
        <taxon>Pseudomonadati</taxon>
        <taxon>Bacteroidota</taxon>
        <taxon>Flavobacteriia</taxon>
        <taxon>Flavobacteriales</taxon>
        <taxon>Flavobacteriaceae</taxon>
    </lineage>
</organism>
<proteinExistence type="predicted"/>
<dbReference type="Proteomes" id="UP001597476">
    <property type="component" value="Unassembled WGS sequence"/>
</dbReference>
<feature type="transmembrane region" description="Helical" evidence="1">
    <location>
        <begin position="97"/>
        <end position="118"/>
    </location>
</feature>
<name>A0ABW5T7H9_9FLAO</name>
<keyword evidence="1" id="KW-0472">Membrane</keyword>
<evidence type="ECO:0000313" key="4">
    <source>
        <dbReference type="Proteomes" id="UP001597476"/>
    </source>
</evidence>
<sequence>MKTTLTKTRRIHSMDSLRAIMMLLGLVLHSVITYGTFDYKVWQVQDPNTTHLSNDFMVALIHAFRMQIFFMVAGFFGAMLFYERTPIKMIKNRLERILYPFLVFVILLWPTIVFGFAYTGRIFQGNANALEDTLSLFTNLGIYIPQSTFHLWFLYYLVLITAFSVIFGFIFKKFPSVSLRISNGFSWVIKKPIIRILVLASISAIVYFIMGVSYVSTSVSFVPEFNTFIYYFTFYSIGWVLYQSKHLLHVFMKHDWINTLLGVILFSVYFFTRSLMNYEGIIILKSIMVWFFIFGITGLFIRYTSNHSSRMRYISDSSYWVYLVHVTLVVVLPSFIVDWPVPSIIKVLFVVITAGVISFVSYHYLVRSTFIGKFLNGRRYSKKLSDIKNAEALTNLKPLLDN</sequence>
<feature type="transmembrane region" description="Helical" evidence="1">
    <location>
        <begin position="153"/>
        <end position="171"/>
    </location>
</feature>
<dbReference type="InterPro" id="IPR050623">
    <property type="entry name" value="Glucan_succinyl_AcylTrfase"/>
</dbReference>
<dbReference type="Pfam" id="PF01757">
    <property type="entry name" value="Acyl_transf_3"/>
    <property type="match status" value="1"/>
</dbReference>
<keyword evidence="3" id="KW-0012">Acyltransferase</keyword>
<dbReference type="InterPro" id="IPR002656">
    <property type="entry name" value="Acyl_transf_3_dom"/>
</dbReference>
<evidence type="ECO:0000313" key="3">
    <source>
        <dbReference type="EMBL" id="MFD2725202.1"/>
    </source>
</evidence>
<feature type="domain" description="Acyltransferase 3" evidence="2">
    <location>
        <begin position="11"/>
        <end position="362"/>
    </location>
</feature>
<dbReference type="PANTHER" id="PTHR36927">
    <property type="entry name" value="BLR4337 PROTEIN"/>
    <property type="match status" value="1"/>
</dbReference>
<feature type="transmembrane region" description="Helical" evidence="1">
    <location>
        <begin position="20"/>
        <end position="37"/>
    </location>
</feature>
<feature type="transmembrane region" description="Helical" evidence="1">
    <location>
        <begin position="57"/>
        <end position="82"/>
    </location>
</feature>
<evidence type="ECO:0000256" key="1">
    <source>
        <dbReference type="SAM" id="Phobius"/>
    </source>
</evidence>
<dbReference type="EMBL" id="JBHULY010000005">
    <property type="protein sequence ID" value="MFD2725202.1"/>
    <property type="molecule type" value="Genomic_DNA"/>
</dbReference>
<keyword evidence="1" id="KW-1133">Transmembrane helix</keyword>
<keyword evidence="4" id="KW-1185">Reference proteome</keyword>
<gene>
    <name evidence="3" type="ORF">ACFSR8_03180</name>
</gene>
<feature type="transmembrane region" description="Helical" evidence="1">
    <location>
        <begin position="192"/>
        <end position="216"/>
    </location>
</feature>
<feature type="transmembrane region" description="Helical" evidence="1">
    <location>
        <begin position="343"/>
        <end position="365"/>
    </location>
</feature>
<keyword evidence="3" id="KW-0808">Transferase</keyword>
<accession>A0ABW5T7H9</accession>
<dbReference type="GO" id="GO:0016746">
    <property type="term" value="F:acyltransferase activity"/>
    <property type="evidence" value="ECO:0007669"/>
    <property type="project" value="UniProtKB-KW"/>
</dbReference>
<dbReference type="PANTHER" id="PTHR36927:SF1">
    <property type="entry name" value="MDO-LIKE PROTEIN"/>
    <property type="match status" value="1"/>
</dbReference>
<dbReference type="RefSeq" id="WP_380288949.1">
    <property type="nucleotide sequence ID" value="NZ_JBHULY010000005.1"/>
</dbReference>
<comment type="caution">
    <text evidence="3">The sequence shown here is derived from an EMBL/GenBank/DDBJ whole genome shotgun (WGS) entry which is preliminary data.</text>
</comment>
<feature type="transmembrane region" description="Helical" evidence="1">
    <location>
        <begin position="256"/>
        <end position="276"/>
    </location>
</feature>
<evidence type="ECO:0000259" key="2">
    <source>
        <dbReference type="Pfam" id="PF01757"/>
    </source>
</evidence>
<protein>
    <submittedName>
        <fullName evidence="3">Acyltransferase family protein</fullName>
    </submittedName>
</protein>
<keyword evidence="1" id="KW-0812">Transmembrane</keyword>
<feature type="transmembrane region" description="Helical" evidence="1">
    <location>
        <begin position="282"/>
        <end position="305"/>
    </location>
</feature>
<feature type="transmembrane region" description="Helical" evidence="1">
    <location>
        <begin position="317"/>
        <end position="337"/>
    </location>
</feature>
<feature type="transmembrane region" description="Helical" evidence="1">
    <location>
        <begin position="228"/>
        <end position="244"/>
    </location>
</feature>
<reference evidence="4" key="1">
    <citation type="journal article" date="2019" name="Int. J. Syst. Evol. Microbiol.">
        <title>The Global Catalogue of Microorganisms (GCM) 10K type strain sequencing project: providing services to taxonomists for standard genome sequencing and annotation.</title>
        <authorList>
            <consortium name="The Broad Institute Genomics Platform"/>
            <consortium name="The Broad Institute Genome Sequencing Center for Infectious Disease"/>
            <person name="Wu L."/>
            <person name="Ma J."/>
        </authorList>
    </citation>
    <scope>NUCLEOTIDE SEQUENCE [LARGE SCALE GENOMIC DNA]</scope>
    <source>
        <strain evidence="4">KCTC 42398</strain>
    </source>
</reference>